<dbReference type="GO" id="GO:0016301">
    <property type="term" value="F:kinase activity"/>
    <property type="evidence" value="ECO:0007669"/>
    <property type="project" value="InterPro"/>
</dbReference>
<accession>A0A6J6NVU6</accession>
<dbReference type="EMBL" id="CAFBQQ010000022">
    <property type="protein sequence ID" value="CAB5060736.1"/>
    <property type="molecule type" value="Genomic_DNA"/>
</dbReference>
<dbReference type="Gene3D" id="3.40.50.300">
    <property type="entry name" value="P-loop containing nucleotide triphosphate hydrolases"/>
    <property type="match status" value="2"/>
</dbReference>
<dbReference type="InterPro" id="IPR027417">
    <property type="entry name" value="P-loop_NTPase"/>
</dbReference>
<reference evidence="2" key="1">
    <citation type="submission" date="2020-05" db="EMBL/GenBank/DDBJ databases">
        <authorList>
            <person name="Chiriac C."/>
            <person name="Salcher M."/>
            <person name="Ghai R."/>
            <person name="Kavagutti S V."/>
        </authorList>
    </citation>
    <scope>NUCLEOTIDE SEQUENCE</scope>
</reference>
<dbReference type="Pfam" id="PF00485">
    <property type="entry name" value="PRK"/>
    <property type="match status" value="1"/>
</dbReference>
<proteinExistence type="predicted"/>
<evidence type="ECO:0000313" key="3">
    <source>
        <dbReference type="EMBL" id="CAB5060736.1"/>
    </source>
</evidence>
<dbReference type="SUPFAM" id="SSF52540">
    <property type="entry name" value="P-loop containing nucleoside triphosphate hydrolases"/>
    <property type="match status" value="1"/>
</dbReference>
<evidence type="ECO:0000259" key="1">
    <source>
        <dbReference type="Pfam" id="PF00485"/>
    </source>
</evidence>
<dbReference type="PANTHER" id="PTHR10285">
    <property type="entry name" value="URIDINE KINASE"/>
    <property type="match status" value="1"/>
</dbReference>
<dbReference type="EMBL" id="CAEZXQ010000024">
    <property type="protein sequence ID" value="CAB4688835.1"/>
    <property type="molecule type" value="Genomic_DNA"/>
</dbReference>
<gene>
    <name evidence="2" type="ORF">UFOPK2576_00299</name>
    <name evidence="3" type="ORF">UFOPK4358_00287</name>
</gene>
<dbReference type="AlphaFoldDB" id="A0A6J6NVU6"/>
<name>A0A6J6NVU6_9ZZZZ</name>
<evidence type="ECO:0000313" key="2">
    <source>
        <dbReference type="EMBL" id="CAB4688835.1"/>
    </source>
</evidence>
<sequence length="212" mass="23844">MEKIVLKDINEALARVKDLVDASNKRIVIGIVGKPGAGKSTLTSHLIGNLPKDSAVLIPMDGYHLSNKQLSNLGISDRKGAFDTFDSDGFVKLLRRVNKEADKDIYFPVFYREIEESYAADGVVPANTKLVITEGNYLLLDKGGWEAVRQELDEVWYIEVDDNLRLDRLTKRHQSYGRNYDEAFAWANGSDERNAELVAKTRDKADVIIEIN</sequence>
<dbReference type="GO" id="GO:0005524">
    <property type="term" value="F:ATP binding"/>
    <property type="evidence" value="ECO:0007669"/>
    <property type="project" value="InterPro"/>
</dbReference>
<organism evidence="2">
    <name type="scientific">freshwater metagenome</name>
    <dbReference type="NCBI Taxonomy" id="449393"/>
    <lineage>
        <taxon>unclassified sequences</taxon>
        <taxon>metagenomes</taxon>
        <taxon>ecological metagenomes</taxon>
    </lineage>
</organism>
<dbReference type="NCBIfam" id="NF006743">
    <property type="entry name" value="PRK09270.1-2"/>
    <property type="match status" value="1"/>
</dbReference>
<feature type="domain" description="Phosphoribulokinase/uridine kinase" evidence="1">
    <location>
        <begin position="28"/>
        <end position="210"/>
    </location>
</feature>
<protein>
    <submittedName>
        <fullName evidence="2">Unannotated protein</fullName>
    </submittedName>
</protein>
<dbReference type="InterPro" id="IPR006083">
    <property type="entry name" value="PRK/URK"/>
</dbReference>